<dbReference type="PROSITE" id="PS01136">
    <property type="entry name" value="UPF0034"/>
    <property type="match status" value="1"/>
</dbReference>
<dbReference type="EC" id="1.3.1.91" evidence="9"/>
<feature type="site" description="Interacts with tRNA; defines subfamily-specific binding signature" evidence="9">
    <location>
        <position position="285"/>
    </location>
</feature>
<evidence type="ECO:0000256" key="3">
    <source>
        <dbReference type="ARBA" id="ARBA00022630"/>
    </source>
</evidence>
<dbReference type="PIRSF" id="PIRSF006621">
    <property type="entry name" value="Dus"/>
    <property type="match status" value="1"/>
</dbReference>
<keyword evidence="15" id="KW-1185">Reference proteome</keyword>
<comment type="function">
    <text evidence="9">Catalyzes the synthesis of 5,6-dihydrouridine (D), a modified base found in the D-loop of most tRNAs, via the reduction of the C5-C6 double bond in target uridines. Specifically modifies U20 and U20a in tRNAs.</text>
</comment>
<evidence type="ECO:0000256" key="9">
    <source>
        <dbReference type="HAMAP-Rule" id="MF_02041"/>
    </source>
</evidence>
<feature type="site" description="Interacts with tRNA" evidence="9">
    <location>
        <position position="80"/>
    </location>
</feature>
<dbReference type="Proteomes" id="UP000472676">
    <property type="component" value="Unassembled WGS sequence"/>
</dbReference>
<feature type="site" description="Interacts with tRNA; defines subfamily-specific binding signature" evidence="9">
    <location>
        <position position="282"/>
    </location>
</feature>
<evidence type="ECO:0000256" key="4">
    <source>
        <dbReference type="ARBA" id="ARBA00022643"/>
    </source>
</evidence>
<dbReference type="CDD" id="cd02801">
    <property type="entry name" value="DUS_like_FMN"/>
    <property type="match status" value="1"/>
</dbReference>
<comment type="similarity">
    <text evidence="9">Belongs to the Dus family. DusA subfamily.</text>
</comment>
<comment type="cofactor">
    <cofactor evidence="1 9 10 12">
        <name>FMN</name>
        <dbReference type="ChEBI" id="CHEBI:58210"/>
    </cofactor>
</comment>
<feature type="binding site" evidence="9 12">
    <location>
        <begin position="194"/>
        <end position="196"/>
    </location>
    <ligand>
        <name>FMN</name>
        <dbReference type="ChEBI" id="CHEBI:58210"/>
    </ligand>
</feature>
<evidence type="ECO:0000256" key="5">
    <source>
        <dbReference type="ARBA" id="ARBA00022694"/>
    </source>
</evidence>
<evidence type="ECO:0000256" key="7">
    <source>
        <dbReference type="ARBA" id="ARBA00022884"/>
    </source>
</evidence>
<feature type="domain" description="DUS-like FMN-binding" evidence="13">
    <location>
        <begin position="1"/>
        <end position="302"/>
    </location>
</feature>
<evidence type="ECO:0000256" key="11">
    <source>
        <dbReference type="PIRSR" id="PIRSR006621-1"/>
    </source>
</evidence>
<feature type="binding site" evidence="9 12">
    <location>
        <position position="122"/>
    </location>
    <ligand>
        <name>FMN</name>
        <dbReference type="ChEBI" id="CHEBI:58210"/>
    </ligand>
</feature>
<dbReference type="Gene3D" id="3.20.20.70">
    <property type="entry name" value="Aldolase class I"/>
    <property type="match status" value="1"/>
</dbReference>
<dbReference type="GO" id="GO:0000049">
    <property type="term" value="F:tRNA binding"/>
    <property type="evidence" value="ECO:0007669"/>
    <property type="project" value="UniProtKB-UniRule"/>
</dbReference>
<feature type="binding site" evidence="9 12">
    <location>
        <begin position="216"/>
        <end position="217"/>
    </location>
    <ligand>
        <name>FMN</name>
        <dbReference type="ChEBI" id="CHEBI:58210"/>
    </ligand>
</feature>
<feature type="active site" description="Proton donor" evidence="9 11">
    <location>
        <position position="83"/>
    </location>
</feature>
<keyword evidence="3 9" id="KW-0285">Flavoprotein</keyword>
<dbReference type="GO" id="GO:0050660">
    <property type="term" value="F:flavin adenine dinucleotide binding"/>
    <property type="evidence" value="ECO:0007669"/>
    <property type="project" value="InterPro"/>
</dbReference>
<keyword evidence="6 9" id="KW-0521">NADP</keyword>
<keyword evidence="5 9" id="KW-0819">tRNA processing</keyword>
<dbReference type="InterPro" id="IPR004653">
    <property type="entry name" value="DusA"/>
</dbReference>
<proteinExistence type="inferred from homology"/>
<name>A0A6M2BUR1_9GAMM</name>
<dbReference type="EMBL" id="JAAMOW010000008">
    <property type="protein sequence ID" value="NGY06228.1"/>
    <property type="molecule type" value="Genomic_DNA"/>
</dbReference>
<evidence type="ECO:0000313" key="15">
    <source>
        <dbReference type="Proteomes" id="UP000472676"/>
    </source>
</evidence>
<dbReference type="Pfam" id="PF01207">
    <property type="entry name" value="Dus"/>
    <property type="match status" value="1"/>
</dbReference>
<feature type="site" description="Interacts with tRNA" evidence="9">
    <location>
        <position position="169"/>
    </location>
</feature>
<protein>
    <recommendedName>
        <fullName evidence="9">tRNA-dihydrouridine(20/20a) synthase</fullName>
        <ecNumber evidence="9">1.3.1.91</ecNumber>
    </recommendedName>
    <alternativeName>
        <fullName evidence="9">U20-specific dihydrouridine synthase</fullName>
        <shortName evidence="9">U20-specific Dus</shortName>
    </alternativeName>
    <alternativeName>
        <fullName evidence="9">tRNA-dihydrouridine synthase A</fullName>
    </alternativeName>
</protein>
<feature type="binding site" evidence="9 12">
    <location>
        <position position="53"/>
    </location>
    <ligand>
        <name>FMN</name>
        <dbReference type="ChEBI" id="CHEBI:58210"/>
    </ligand>
</feature>
<dbReference type="InterPro" id="IPR001269">
    <property type="entry name" value="DUS_fam"/>
</dbReference>
<dbReference type="PANTHER" id="PTHR42907">
    <property type="entry name" value="FMN-LINKED OXIDOREDUCTASES SUPERFAMILY PROTEIN"/>
    <property type="match status" value="1"/>
</dbReference>
<dbReference type="NCBIfam" id="NF008774">
    <property type="entry name" value="PRK11815.1"/>
    <property type="match status" value="1"/>
</dbReference>
<dbReference type="SUPFAM" id="SSF51395">
    <property type="entry name" value="FMN-linked oxidoreductases"/>
    <property type="match status" value="1"/>
</dbReference>
<sequence length="318" mass="35167">MLDWTDRHCRYFLRQISQHARLYTEMVTTGAILHGDRTRFLQFDAVEHPVALQLGGSDPVALAQCAAIGEQFGYDEINLNCGCPSDRVQGGGFGACLMNEPEQVAAAVRAMRSATSLPVTVKHRIGVDDSDEYEFMQRFVATVADAGCKVFIVHARKAWLKGLSPKENREIPPLRYEAVHRLKLAFPQLTIVLNGGLRDVSLGELQLQHVDGVMIGREVYENPYFLAEVDARLFGNGRPIAARDEILAHMIDYAARELERGAALNHITRHLLGLYRAQPGGRAFRRVLSEGAHRPDSDARLLLAAREAMDALPSSAAA</sequence>
<dbReference type="InterPro" id="IPR013785">
    <property type="entry name" value="Aldolase_TIM"/>
</dbReference>
<comment type="catalytic activity">
    <reaction evidence="9">
        <text>5,6-dihydrouridine(20) in tRNA + NADP(+) = uridine(20) in tRNA + NADPH + H(+)</text>
        <dbReference type="Rhea" id="RHEA:53336"/>
        <dbReference type="Rhea" id="RHEA-COMP:13533"/>
        <dbReference type="Rhea" id="RHEA-COMP:13534"/>
        <dbReference type="ChEBI" id="CHEBI:15378"/>
        <dbReference type="ChEBI" id="CHEBI:57783"/>
        <dbReference type="ChEBI" id="CHEBI:58349"/>
        <dbReference type="ChEBI" id="CHEBI:65315"/>
        <dbReference type="ChEBI" id="CHEBI:74443"/>
        <dbReference type="EC" id="1.3.1.91"/>
    </reaction>
</comment>
<gene>
    <name evidence="9 14" type="primary">dusA</name>
    <name evidence="14" type="ORF">G7Y85_15755</name>
</gene>
<evidence type="ECO:0000256" key="10">
    <source>
        <dbReference type="PIRNR" id="PIRNR006621"/>
    </source>
</evidence>
<keyword evidence="8 9" id="KW-0560">Oxidoreductase</keyword>
<evidence type="ECO:0000259" key="13">
    <source>
        <dbReference type="Pfam" id="PF01207"/>
    </source>
</evidence>
<accession>A0A6M2BUR1</accession>
<dbReference type="HAMAP" id="MF_02041">
    <property type="entry name" value="DusA_subfam"/>
    <property type="match status" value="1"/>
</dbReference>
<keyword evidence="12" id="KW-0547">Nucleotide-binding</keyword>
<dbReference type="GO" id="GO:0010181">
    <property type="term" value="F:FMN binding"/>
    <property type="evidence" value="ECO:0007669"/>
    <property type="project" value="UniProtKB-UniRule"/>
</dbReference>
<evidence type="ECO:0000256" key="1">
    <source>
        <dbReference type="ARBA" id="ARBA00001917"/>
    </source>
</evidence>
<dbReference type="GO" id="GO:0102264">
    <property type="term" value="F:tRNA-dihydrouridine20 synthase activity"/>
    <property type="evidence" value="ECO:0007669"/>
    <property type="project" value="UniProtKB-EC"/>
</dbReference>
<comment type="catalytic activity">
    <reaction evidence="9">
        <text>5,6-dihydrouridine(20a) in tRNA + NADP(+) = uridine(20a) in tRNA + NADPH + H(+)</text>
        <dbReference type="Rhea" id="RHEA:53344"/>
        <dbReference type="Rhea" id="RHEA-COMP:13535"/>
        <dbReference type="Rhea" id="RHEA-COMP:13536"/>
        <dbReference type="ChEBI" id="CHEBI:15378"/>
        <dbReference type="ChEBI" id="CHEBI:57783"/>
        <dbReference type="ChEBI" id="CHEBI:58349"/>
        <dbReference type="ChEBI" id="CHEBI:65315"/>
        <dbReference type="ChEBI" id="CHEBI:74443"/>
    </reaction>
</comment>
<keyword evidence="7 9" id="KW-0694">RNA-binding</keyword>
<comment type="catalytic activity">
    <reaction evidence="9">
        <text>5,6-dihydrouridine(20) in tRNA + NAD(+) = uridine(20) in tRNA + NADH + H(+)</text>
        <dbReference type="Rhea" id="RHEA:53340"/>
        <dbReference type="Rhea" id="RHEA-COMP:13533"/>
        <dbReference type="Rhea" id="RHEA-COMP:13534"/>
        <dbReference type="ChEBI" id="CHEBI:15378"/>
        <dbReference type="ChEBI" id="CHEBI:57540"/>
        <dbReference type="ChEBI" id="CHEBI:57945"/>
        <dbReference type="ChEBI" id="CHEBI:65315"/>
        <dbReference type="ChEBI" id="CHEBI:74443"/>
        <dbReference type="EC" id="1.3.1.91"/>
    </reaction>
</comment>
<keyword evidence="4 9" id="KW-0288">FMN</keyword>
<dbReference type="AlphaFoldDB" id="A0A6M2BUR1"/>
<comment type="caution">
    <text evidence="9">Lacks conserved residue(s) required for the propagation of feature annotation.</text>
</comment>
<comment type="similarity">
    <text evidence="10">Belongs to the dus family.</text>
</comment>
<dbReference type="InterPro" id="IPR018517">
    <property type="entry name" value="tRNA_hU_synthase_CS"/>
</dbReference>
<evidence type="ECO:0000256" key="6">
    <source>
        <dbReference type="ARBA" id="ARBA00022857"/>
    </source>
</evidence>
<dbReference type="PANTHER" id="PTHR42907:SF1">
    <property type="entry name" value="FMN-LINKED OXIDOREDUCTASES SUPERFAMILY PROTEIN"/>
    <property type="match status" value="1"/>
</dbReference>
<evidence type="ECO:0000256" key="12">
    <source>
        <dbReference type="PIRSR" id="PIRSR006621-2"/>
    </source>
</evidence>
<comment type="catalytic activity">
    <reaction evidence="9">
        <text>5,6-dihydrouridine(20a) in tRNA + NAD(+) = uridine(20a) in tRNA + NADH + H(+)</text>
        <dbReference type="Rhea" id="RHEA:53348"/>
        <dbReference type="Rhea" id="RHEA-COMP:13535"/>
        <dbReference type="Rhea" id="RHEA-COMP:13536"/>
        <dbReference type="ChEBI" id="CHEBI:15378"/>
        <dbReference type="ChEBI" id="CHEBI:57540"/>
        <dbReference type="ChEBI" id="CHEBI:57945"/>
        <dbReference type="ChEBI" id="CHEBI:65315"/>
        <dbReference type="ChEBI" id="CHEBI:74443"/>
    </reaction>
</comment>
<dbReference type="NCBIfam" id="TIGR00742">
    <property type="entry name" value="yjbN"/>
    <property type="match status" value="1"/>
</dbReference>
<dbReference type="Gene3D" id="1.20.120.1460">
    <property type="match status" value="1"/>
</dbReference>
<evidence type="ECO:0000256" key="8">
    <source>
        <dbReference type="ARBA" id="ARBA00023002"/>
    </source>
</evidence>
<reference evidence="14 15" key="1">
    <citation type="journal article" date="2014" name="Int. J. Syst. Evol. Microbiol.">
        <title>Solimonas terrae sp. nov., isolated from soil.</title>
        <authorList>
            <person name="Kim S.J."/>
            <person name="Moon J.Y."/>
            <person name="Weon H.Y."/>
            <person name="Ahn J.H."/>
            <person name="Chen W.M."/>
            <person name="Kwon S.W."/>
        </authorList>
    </citation>
    <scope>NUCLEOTIDE SEQUENCE [LARGE SCALE GENOMIC DNA]</scope>
    <source>
        <strain evidence="14 15">KIS83-12</strain>
    </source>
</reference>
<organism evidence="14 15">
    <name type="scientific">Solimonas terrae</name>
    <dbReference type="NCBI Taxonomy" id="1396819"/>
    <lineage>
        <taxon>Bacteria</taxon>
        <taxon>Pseudomonadati</taxon>
        <taxon>Pseudomonadota</taxon>
        <taxon>Gammaproteobacteria</taxon>
        <taxon>Nevskiales</taxon>
        <taxon>Nevskiaceae</taxon>
        <taxon>Solimonas</taxon>
    </lineage>
</organism>
<dbReference type="InterPro" id="IPR035587">
    <property type="entry name" value="DUS-like_FMN-bd"/>
</dbReference>
<evidence type="ECO:0000256" key="2">
    <source>
        <dbReference type="ARBA" id="ARBA00022555"/>
    </source>
</evidence>
<evidence type="ECO:0000313" key="14">
    <source>
        <dbReference type="EMBL" id="NGY06228.1"/>
    </source>
</evidence>
<feature type="site" description="Interacts with tRNA; defines subfamily-specific binding signature" evidence="9">
    <location>
        <position position="166"/>
    </location>
</feature>
<comment type="caution">
    <text evidence="14">The sequence shown here is derived from an EMBL/GenBank/DDBJ whole genome shotgun (WGS) entry which is preliminary data.</text>
</comment>
<feature type="binding site" evidence="9 12">
    <location>
        <position position="154"/>
    </location>
    <ligand>
        <name>FMN</name>
        <dbReference type="ChEBI" id="CHEBI:58210"/>
    </ligand>
</feature>
<keyword evidence="2 9" id="KW-0820">tRNA-binding</keyword>